<organism evidence="1 2">
    <name type="scientific">Brassica cretica</name>
    <name type="common">Mustard</name>
    <dbReference type="NCBI Taxonomy" id="69181"/>
    <lineage>
        <taxon>Eukaryota</taxon>
        <taxon>Viridiplantae</taxon>
        <taxon>Streptophyta</taxon>
        <taxon>Embryophyta</taxon>
        <taxon>Tracheophyta</taxon>
        <taxon>Spermatophyta</taxon>
        <taxon>Magnoliopsida</taxon>
        <taxon>eudicotyledons</taxon>
        <taxon>Gunneridae</taxon>
        <taxon>Pentapetalae</taxon>
        <taxon>rosids</taxon>
        <taxon>malvids</taxon>
        <taxon>Brassicales</taxon>
        <taxon>Brassicaceae</taxon>
        <taxon>Brassiceae</taxon>
        <taxon>Brassica</taxon>
    </lineage>
</organism>
<gene>
    <name evidence="1" type="ORF">F2Q69_00004129</name>
</gene>
<sequence length="110" mass="12602">MPSEAEFTELMPSERRVECKLVPDTKRIKHKLMSTKRLLVGGGGERQIWYRLDLEESLDDEMSLDGAESWRQSLKLEVKPGAGHQLFRVKAHDGGDVVLCRVKHMTVARR</sequence>
<comment type="caution">
    <text evidence="1">The sequence shown here is derived from an EMBL/GenBank/DDBJ whole genome shotgun (WGS) entry which is preliminary data.</text>
</comment>
<dbReference type="EMBL" id="QGKX02001521">
    <property type="protein sequence ID" value="KAF3506841.1"/>
    <property type="molecule type" value="Genomic_DNA"/>
</dbReference>
<evidence type="ECO:0000313" key="1">
    <source>
        <dbReference type="EMBL" id="KAF3506841.1"/>
    </source>
</evidence>
<dbReference type="Proteomes" id="UP000712600">
    <property type="component" value="Unassembled WGS sequence"/>
</dbReference>
<evidence type="ECO:0000313" key="2">
    <source>
        <dbReference type="Proteomes" id="UP000712600"/>
    </source>
</evidence>
<protein>
    <submittedName>
        <fullName evidence="1">Uncharacterized protein</fullName>
    </submittedName>
</protein>
<proteinExistence type="predicted"/>
<reference evidence="1" key="1">
    <citation type="submission" date="2019-12" db="EMBL/GenBank/DDBJ databases">
        <title>Genome sequencing and annotation of Brassica cretica.</title>
        <authorList>
            <person name="Studholme D.J."/>
            <person name="Sarris P."/>
        </authorList>
    </citation>
    <scope>NUCLEOTIDE SEQUENCE</scope>
    <source>
        <strain evidence="1">PFS-109/04</strain>
        <tissue evidence="1">Leaf</tissue>
    </source>
</reference>
<accession>A0A8S9NXS2</accession>
<dbReference type="AlphaFoldDB" id="A0A8S9NXS2"/>
<name>A0A8S9NXS2_BRACR</name>